<dbReference type="Proteomes" id="UP001305414">
    <property type="component" value="Unassembled WGS sequence"/>
</dbReference>
<evidence type="ECO:0000313" key="2">
    <source>
        <dbReference type="Proteomes" id="UP001305414"/>
    </source>
</evidence>
<organism evidence="1 2">
    <name type="scientific">Xylaria bambusicola</name>
    <dbReference type="NCBI Taxonomy" id="326684"/>
    <lineage>
        <taxon>Eukaryota</taxon>
        <taxon>Fungi</taxon>
        <taxon>Dikarya</taxon>
        <taxon>Ascomycota</taxon>
        <taxon>Pezizomycotina</taxon>
        <taxon>Sordariomycetes</taxon>
        <taxon>Xylariomycetidae</taxon>
        <taxon>Xylariales</taxon>
        <taxon>Xylariaceae</taxon>
        <taxon>Xylaria</taxon>
    </lineage>
</organism>
<comment type="caution">
    <text evidence="1">The sequence shown here is derived from an EMBL/GenBank/DDBJ whole genome shotgun (WGS) entry which is preliminary data.</text>
</comment>
<keyword evidence="2" id="KW-1185">Reference proteome</keyword>
<evidence type="ECO:0000313" key="1">
    <source>
        <dbReference type="EMBL" id="KAK5626678.1"/>
    </source>
</evidence>
<sequence length="106" mass="11454">MHTCSACPRLTGIENAGTMSSKADWKTQTVWQSYLKPKVMMDYLKALFPKRGDYDVKLQIHEIEGGLPEPSTDARRIPSTTAGGLGAIDVGVGNVLGETEESLNGD</sequence>
<proteinExistence type="predicted"/>
<name>A0AAN7Z4F5_9PEZI</name>
<protein>
    <submittedName>
        <fullName evidence="1">Uncharacterized protein</fullName>
    </submittedName>
</protein>
<dbReference type="EMBL" id="JAWHQM010000004">
    <property type="protein sequence ID" value="KAK5626678.1"/>
    <property type="molecule type" value="Genomic_DNA"/>
</dbReference>
<dbReference type="AlphaFoldDB" id="A0AAN7Z4F5"/>
<gene>
    <name evidence="1" type="ORF">RRF57_002393</name>
</gene>
<reference evidence="1 2" key="1">
    <citation type="submission" date="2023-10" db="EMBL/GenBank/DDBJ databases">
        <title>Draft genome sequence of Xylaria bambusicola isolate GMP-LS, the root and basal stem rot pathogen of sugarcane in Indonesia.</title>
        <authorList>
            <person name="Selvaraj P."/>
            <person name="Muralishankar V."/>
            <person name="Muruganantham S."/>
            <person name="Sp S."/>
            <person name="Haryani S."/>
            <person name="Lau K.J.X."/>
            <person name="Naqvi N.I."/>
        </authorList>
    </citation>
    <scope>NUCLEOTIDE SEQUENCE [LARGE SCALE GENOMIC DNA]</scope>
    <source>
        <strain evidence="1">GMP-LS</strain>
    </source>
</reference>
<accession>A0AAN7Z4F5</accession>